<dbReference type="PANTHER" id="PTHR45784:SF3">
    <property type="entry name" value="C-TYPE LECTIN DOMAIN FAMILY 4 MEMBER K-LIKE-RELATED"/>
    <property type="match status" value="1"/>
</dbReference>
<accession>A0A3P8TSS1</accession>
<dbReference type="InterPro" id="IPR016186">
    <property type="entry name" value="C-type_lectin-like/link_sf"/>
</dbReference>
<dbReference type="InterPro" id="IPR016187">
    <property type="entry name" value="CTDL_fold"/>
</dbReference>
<evidence type="ECO:0000256" key="1">
    <source>
        <dbReference type="ARBA" id="ARBA00023157"/>
    </source>
</evidence>
<dbReference type="PROSITE" id="PS50041">
    <property type="entry name" value="C_TYPE_LECTIN_2"/>
    <property type="match status" value="3"/>
</dbReference>
<dbReference type="SMART" id="SM00034">
    <property type="entry name" value="CLECT"/>
    <property type="match status" value="3"/>
</dbReference>
<dbReference type="CDD" id="cd00037">
    <property type="entry name" value="CLECT"/>
    <property type="match status" value="2"/>
</dbReference>
<evidence type="ECO:0000313" key="5">
    <source>
        <dbReference type="Proteomes" id="UP000265080"/>
    </source>
</evidence>
<dbReference type="Pfam" id="PF00059">
    <property type="entry name" value="Lectin_C"/>
    <property type="match status" value="3"/>
</dbReference>
<keyword evidence="2" id="KW-0732">Signal</keyword>
<dbReference type="SUPFAM" id="SSF56436">
    <property type="entry name" value="C-type lectin-like"/>
    <property type="match status" value="3"/>
</dbReference>
<evidence type="ECO:0000259" key="3">
    <source>
        <dbReference type="PROSITE" id="PS50041"/>
    </source>
</evidence>
<feature type="signal peptide" evidence="2">
    <location>
        <begin position="1"/>
        <end position="26"/>
    </location>
</feature>
<reference evidence="4 5" key="1">
    <citation type="submission" date="2018-03" db="EMBL/GenBank/DDBJ databases">
        <title>Finding Nemo's genes: A chromosome-scale reference assembly of the genome of the orange clownfish Amphiprion percula.</title>
        <authorList>
            <person name="Lehmann R."/>
        </authorList>
    </citation>
    <scope>NUCLEOTIDE SEQUENCE</scope>
</reference>
<feature type="domain" description="C-type lectin" evidence="3">
    <location>
        <begin position="140"/>
        <end position="250"/>
    </location>
</feature>
<name>A0A3P8TSS1_AMPPE</name>
<feature type="chain" id="PRO_5017946078" description="C-type lectin domain-containing protein" evidence="2">
    <location>
        <begin position="27"/>
        <end position="373"/>
    </location>
</feature>
<keyword evidence="1" id="KW-1015">Disulfide bond</keyword>
<organism evidence="4 5">
    <name type="scientific">Amphiprion percula</name>
    <name type="common">Orange clownfish</name>
    <name type="synonym">Lutjanus percula</name>
    <dbReference type="NCBI Taxonomy" id="161767"/>
    <lineage>
        <taxon>Eukaryota</taxon>
        <taxon>Metazoa</taxon>
        <taxon>Chordata</taxon>
        <taxon>Craniata</taxon>
        <taxon>Vertebrata</taxon>
        <taxon>Euteleostomi</taxon>
        <taxon>Actinopterygii</taxon>
        <taxon>Neopterygii</taxon>
        <taxon>Teleostei</taxon>
        <taxon>Neoteleostei</taxon>
        <taxon>Acanthomorphata</taxon>
        <taxon>Ovalentaria</taxon>
        <taxon>Pomacentridae</taxon>
        <taxon>Amphiprion</taxon>
    </lineage>
</organism>
<keyword evidence="5" id="KW-1185">Reference proteome</keyword>
<dbReference type="AlphaFoldDB" id="A0A3P8TSS1"/>
<sequence length="373" mass="43489">MNLTTTVMMILVFFLLCSGIFQFTFASNLRIFNHTSEDKNWTEAQHECNETGGSLVTLYDDEDATFMQKYMTKSSSWFVSSVWLGLTKTRTNVTTWSNGAPFIFNRSSVNINDGQQICEAMDKNTWKGFTCSGKHYFMCYKDNQYVLIEKKKDWCQAELYCRQHYSNLVSISDEEQNQKVIKEGKNKTFWIGLLHDEWEWVDKTCSTYRTWSDLSDSAGTEAKCTVHVQYLFPKPIKPHECFQGATTFCSTGDTRIRVINRTATWEEALDYCEENYISLLWIKDVNDQEAVKQWLEGNGYTGTFWIGLRQSIMFGFWIWKDSPVLESNWKDDKAPEMPFSNQCGVINATDNKWSDENCFNEHPFICAEKILKY</sequence>
<dbReference type="PANTHER" id="PTHR45784">
    <property type="entry name" value="C-TYPE LECTIN DOMAIN FAMILY 20 MEMBER A-RELATED"/>
    <property type="match status" value="1"/>
</dbReference>
<protein>
    <recommendedName>
        <fullName evidence="3">C-type lectin domain-containing protein</fullName>
    </recommendedName>
</protein>
<dbReference type="PROSITE" id="PS00615">
    <property type="entry name" value="C_TYPE_LECTIN_1"/>
    <property type="match status" value="1"/>
</dbReference>
<dbReference type="Proteomes" id="UP000265080">
    <property type="component" value="Chromosome 21"/>
</dbReference>
<reference evidence="4" key="3">
    <citation type="submission" date="2025-09" db="UniProtKB">
        <authorList>
            <consortium name="Ensembl"/>
        </authorList>
    </citation>
    <scope>IDENTIFICATION</scope>
</reference>
<dbReference type="InterPro" id="IPR001304">
    <property type="entry name" value="C-type_lectin-like"/>
</dbReference>
<dbReference type="GeneTree" id="ENSGT00940000168532"/>
<feature type="domain" description="C-type lectin" evidence="3">
    <location>
        <begin position="25"/>
        <end position="140"/>
    </location>
</feature>
<reference evidence="4" key="2">
    <citation type="submission" date="2025-08" db="UniProtKB">
        <authorList>
            <consortium name="Ensembl"/>
        </authorList>
    </citation>
    <scope>IDENTIFICATION</scope>
</reference>
<dbReference type="InterPro" id="IPR018378">
    <property type="entry name" value="C-type_lectin_CS"/>
</dbReference>
<dbReference type="Gene3D" id="3.10.100.10">
    <property type="entry name" value="Mannose-Binding Protein A, subunit A"/>
    <property type="match status" value="3"/>
</dbReference>
<dbReference type="Ensembl" id="ENSAPET00000026771.1">
    <property type="protein sequence ID" value="ENSAPEP00000026087.1"/>
    <property type="gene ID" value="ENSAPEG00000018543.1"/>
</dbReference>
<proteinExistence type="predicted"/>
<evidence type="ECO:0000256" key="2">
    <source>
        <dbReference type="SAM" id="SignalP"/>
    </source>
</evidence>
<feature type="domain" description="C-type lectin" evidence="3">
    <location>
        <begin position="264"/>
        <end position="367"/>
    </location>
</feature>
<evidence type="ECO:0000313" key="4">
    <source>
        <dbReference type="Ensembl" id="ENSAPEP00000026087.1"/>
    </source>
</evidence>